<dbReference type="InterPro" id="IPR013500">
    <property type="entry name" value="TopoI_cat_euk"/>
</dbReference>
<dbReference type="EC" id="5.6.2.1" evidence="3"/>
<sequence>MVRLRKVAPDDAGWTRRRAGTGFTYLDEDGERLPAEEAQRLKALAIPPAWEDVWICPHANGHVQAVGTDDAGRRQYLYHPDWREKQDELKFERIVEASEVLPDARRRVTRDLRREGMPLERACATAVRMLDLGYFRIGHDVYTDLNGSFGLTTLERQHVRSVRGGLRFCFVGKGGITQELAIEDEDVTTALRQMRRRRTGSQRVLAYRGDNGWHDLDADEVNAYLAELFDGRLTAKDFRTWHATVHAAVALASSPEPGDTLASRRRAVKAAVEEVSEFLGNTPTIAKGSYIDPRVIDHYVEGETVSVPRATGRTPVRRQRAVEAAVRDLLTDEEG</sequence>
<dbReference type="InterPro" id="IPR011010">
    <property type="entry name" value="DNA_brk_join_enz"/>
</dbReference>
<dbReference type="SUPFAM" id="SSF55869">
    <property type="entry name" value="DNA topoisomerase I domain"/>
    <property type="match status" value="1"/>
</dbReference>
<comment type="catalytic activity">
    <reaction evidence="1">
        <text>ATP-independent breakage of single-stranded DNA, followed by passage and rejoining.</text>
        <dbReference type="EC" id="5.6.2.1"/>
    </reaction>
</comment>
<dbReference type="Proteomes" id="UP000315395">
    <property type="component" value="Chromosome"/>
</dbReference>
<gene>
    <name evidence="9" type="ORF">FNH13_08890</name>
</gene>
<dbReference type="GO" id="GO:0006265">
    <property type="term" value="P:DNA topological change"/>
    <property type="evidence" value="ECO:0007669"/>
    <property type="project" value="InterPro"/>
</dbReference>
<evidence type="ECO:0000313" key="9">
    <source>
        <dbReference type="EMBL" id="QDO88441.1"/>
    </source>
</evidence>
<evidence type="ECO:0000259" key="8">
    <source>
        <dbReference type="Pfam" id="PF21338"/>
    </source>
</evidence>
<dbReference type="Gene3D" id="3.90.15.10">
    <property type="entry name" value="Topoisomerase I, Chain A, domain 3"/>
    <property type="match status" value="1"/>
</dbReference>
<dbReference type="KEGG" id="orz:FNH13_08890"/>
<proteinExistence type="inferred from homology"/>
<accession>A0A516GA97</accession>
<feature type="domain" description="DNA topoisomerase I catalytic core eukaryotic-type" evidence="7">
    <location>
        <begin position="81"/>
        <end position="288"/>
    </location>
</feature>
<dbReference type="InterPro" id="IPR049331">
    <property type="entry name" value="Top1B_N_bact"/>
</dbReference>
<evidence type="ECO:0000256" key="6">
    <source>
        <dbReference type="ARBA" id="ARBA00023235"/>
    </source>
</evidence>
<evidence type="ECO:0000313" key="10">
    <source>
        <dbReference type="Proteomes" id="UP000315395"/>
    </source>
</evidence>
<dbReference type="GO" id="GO:0003677">
    <property type="term" value="F:DNA binding"/>
    <property type="evidence" value="ECO:0007669"/>
    <property type="project" value="UniProtKB-KW"/>
</dbReference>
<dbReference type="InterPro" id="IPR001631">
    <property type="entry name" value="TopoI"/>
</dbReference>
<organism evidence="9 10">
    <name type="scientific">Ornithinimicrobium ciconiae</name>
    <dbReference type="NCBI Taxonomy" id="2594265"/>
    <lineage>
        <taxon>Bacteria</taxon>
        <taxon>Bacillati</taxon>
        <taxon>Actinomycetota</taxon>
        <taxon>Actinomycetes</taxon>
        <taxon>Micrococcales</taxon>
        <taxon>Ornithinimicrobiaceae</taxon>
        <taxon>Ornithinimicrobium</taxon>
    </lineage>
</organism>
<evidence type="ECO:0000256" key="3">
    <source>
        <dbReference type="ARBA" id="ARBA00012891"/>
    </source>
</evidence>
<dbReference type="Gene3D" id="3.30.66.10">
    <property type="entry name" value="DNA topoisomerase I domain"/>
    <property type="match status" value="1"/>
</dbReference>
<evidence type="ECO:0000256" key="5">
    <source>
        <dbReference type="ARBA" id="ARBA00023125"/>
    </source>
</evidence>
<dbReference type="GO" id="GO:0003917">
    <property type="term" value="F:DNA topoisomerase type I (single strand cut, ATP-independent) activity"/>
    <property type="evidence" value="ECO:0007669"/>
    <property type="project" value="UniProtKB-EC"/>
</dbReference>
<protein>
    <recommendedName>
        <fullName evidence="3">DNA topoisomerase</fullName>
        <ecNumber evidence="3">5.6.2.1</ecNumber>
    </recommendedName>
</protein>
<dbReference type="InterPro" id="IPR014711">
    <property type="entry name" value="TopoI_cat_a-hlx-sub_euk"/>
</dbReference>
<comment type="similarity">
    <text evidence="2">Belongs to the type IB topoisomerase family.</text>
</comment>
<dbReference type="OrthoDB" id="9778962at2"/>
<dbReference type="Gene3D" id="1.10.132.120">
    <property type="match status" value="1"/>
</dbReference>
<dbReference type="AlphaFoldDB" id="A0A516GA97"/>
<feature type="domain" description="DNA topoisomerase IB N-terminal" evidence="8">
    <location>
        <begin position="22"/>
        <end position="69"/>
    </location>
</feature>
<evidence type="ECO:0000256" key="1">
    <source>
        <dbReference type="ARBA" id="ARBA00000213"/>
    </source>
</evidence>
<reference evidence="9 10" key="1">
    <citation type="submission" date="2019-07" db="EMBL/GenBank/DDBJ databases">
        <title>complete genome sequencing of Ornithinimicrobium sp. H23M54.</title>
        <authorList>
            <person name="Bae J.-W."/>
            <person name="Lee S.-Y."/>
        </authorList>
    </citation>
    <scope>NUCLEOTIDE SEQUENCE [LARGE SCALE GENOMIC DNA]</scope>
    <source>
        <strain evidence="9 10">H23M54</strain>
    </source>
</reference>
<keyword evidence="6 9" id="KW-0413">Isomerase</keyword>
<evidence type="ECO:0000256" key="4">
    <source>
        <dbReference type="ARBA" id="ARBA00023029"/>
    </source>
</evidence>
<dbReference type="RefSeq" id="WP_143783119.1">
    <property type="nucleotide sequence ID" value="NZ_CP041616.1"/>
</dbReference>
<dbReference type="PRINTS" id="PR00416">
    <property type="entry name" value="EUTPISMRASEI"/>
</dbReference>
<evidence type="ECO:0000259" key="7">
    <source>
        <dbReference type="Pfam" id="PF01028"/>
    </source>
</evidence>
<dbReference type="PROSITE" id="PS52038">
    <property type="entry name" value="TOPO_IB_2"/>
    <property type="match status" value="1"/>
</dbReference>
<keyword evidence="10" id="KW-1185">Reference proteome</keyword>
<name>A0A516GA97_9MICO</name>
<dbReference type="SUPFAM" id="SSF56349">
    <property type="entry name" value="DNA breaking-rejoining enzymes"/>
    <property type="match status" value="1"/>
</dbReference>
<dbReference type="EMBL" id="CP041616">
    <property type="protein sequence ID" value="QDO88441.1"/>
    <property type="molecule type" value="Genomic_DNA"/>
</dbReference>
<dbReference type="Pfam" id="PF01028">
    <property type="entry name" value="Topoisom_I"/>
    <property type="match status" value="1"/>
</dbReference>
<keyword evidence="5" id="KW-0238">DNA-binding</keyword>
<evidence type="ECO:0000256" key="2">
    <source>
        <dbReference type="ARBA" id="ARBA00006645"/>
    </source>
</evidence>
<dbReference type="Pfam" id="PF21338">
    <property type="entry name" value="Top1B_N_bact"/>
    <property type="match status" value="1"/>
</dbReference>
<dbReference type="InterPro" id="IPR035447">
    <property type="entry name" value="DNA_topo_I_N_sf"/>
</dbReference>
<keyword evidence="4" id="KW-0799">Topoisomerase</keyword>